<dbReference type="RefSeq" id="WP_108903245.1">
    <property type="nucleotide sequence ID" value="NZ_CP029187.1"/>
</dbReference>
<feature type="transmembrane region" description="Helical" evidence="1">
    <location>
        <begin position="34"/>
        <end position="54"/>
    </location>
</feature>
<dbReference type="OrthoDB" id="1151040at2"/>
<dbReference type="EMBL" id="CP029187">
    <property type="protein sequence ID" value="AWI25455.1"/>
    <property type="molecule type" value="Genomic_DNA"/>
</dbReference>
<keyword evidence="1" id="KW-0472">Membrane</keyword>
<sequence>MNNYFKYTPYLYLIVALFAAYKSVMAWSGERDQAYMFLGIAVLCLFMFGFRLWFIKRMDARNRKP</sequence>
<dbReference type="Proteomes" id="UP000244937">
    <property type="component" value="Chromosome"/>
</dbReference>
<keyword evidence="3" id="KW-1185">Reference proteome</keyword>
<keyword evidence="1" id="KW-1133">Transmembrane helix</keyword>
<evidence type="ECO:0000313" key="2">
    <source>
        <dbReference type="EMBL" id="AWI25455.1"/>
    </source>
</evidence>
<proteinExistence type="predicted"/>
<keyword evidence="1" id="KW-0812">Transmembrane</keyword>
<accession>A0A2S1SGE1</accession>
<dbReference type="KEGG" id="fpal:HYN49_05830"/>
<name>A0A2S1SGE1_9FLAO</name>
<evidence type="ECO:0000313" key="3">
    <source>
        <dbReference type="Proteomes" id="UP000244937"/>
    </source>
</evidence>
<dbReference type="AlphaFoldDB" id="A0A2S1SGE1"/>
<evidence type="ECO:0000256" key="1">
    <source>
        <dbReference type="SAM" id="Phobius"/>
    </source>
</evidence>
<feature type="transmembrane region" description="Helical" evidence="1">
    <location>
        <begin position="7"/>
        <end position="28"/>
    </location>
</feature>
<organism evidence="2 3">
    <name type="scientific">Flavobacterium pallidum</name>
    <dbReference type="NCBI Taxonomy" id="2172098"/>
    <lineage>
        <taxon>Bacteria</taxon>
        <taxon>Pseudomonadati</taxon>
        <taxon>Bacteroidota</taxon>
        <taxon>Flavobacteriia</taxon>
        <taxon>Flavobacteriales</taxon>
        <taxon>Flavobacteriaceae</taxon>
        <taxon>Flavobacterium</taxon>
    </lineage>
</organism>
<protein>
    <submittedName>
        <fullName evidence="2">Uncharacterized protein</fullName>
    </submittedName>
</protein>
<gene>
    <name evidence="2" type="ORF">HYN49_05830</name>
</gene>
<reference evidence="2 3" key="1">
    <citation type="submission" date="2018-05" db="EMBL/GenBank/DDBJ databases">
        <title>Genome sequencing of Flavobacterium sp. HYN0049.</title>
        <authorList>
            <person name="Yi H."/>
            <person name="Baek C."/>
        </authorList>
    </citation>
    <scope>NUCLEOTIDE SEQUENCE [LARGE SCALE GENOMIC DNA]</scope>
    <source>
        <strain evidence="2 3">HYN0049</strain>
    </source>
</reference>